<dbReference type="EMBL" id="LVHI01000040">
    <property type="protein sequence ID" value="OAK51230.1"/>
    <property type="molecule type" value="Genomic_DNA"/>
</dbReference>
<name>A0A177Y749_9NOCA</name>
<evidence type="ECO:0000256" key="2">
    <source>
        <dbReference type="ARBA" id="ARBA00004904"/>
    </source>
</evidence>
<dbReference type="GO" id="GO:0009231">
    <property type="term" value="P:riboflavin biosynthetic process"/>
    <property type="evidence" value="ECO:0007669"/>
    <property type="project" value="UniProtKB-UniPathway"/>
</dbReference>
<comment type="function">
    <text evidence="1">Catalyzes the conversion of D-ribulose 5-phosphate to formate and 3,4-dihydroxy-2-butanone 4-phosphate.</text>
</comment>
<keyword evidence="8" id="KW-1185">Reference proteome</keyword>
<evidence type="ECO:0000313" key="8">
    <source>
        <dbReference type="Proteomes" id="UP000077519"/>
    </source>
</evidence>
<sequence>MITTTRLDAALQSLTAGRPVIIIDDDGAEVVLSAQLADTHWTAWAIRHTSGLLCAALPASRADELDVPAMSADARYRAQTTTFGVAVDAAAGVGTGISATDRARTARTLACPGSRPTDLTRPGHVLTVRTTDGGTLARSSKFEAAVDLCRLGRLEPVALTAALLDDDGAEIAASARTSFAYEHDVPIIDVRDVAHHRLHHGDGHRERVRPVASRTVDVPEGTVHVVDYLDELTGASHFACVGVGTTATHPVHVIIESSHHDPFVSAAPSQQDFEQQISRIAEEGGTVVYLRSYSWFHRRWAVSQDALMQGAAAAVVANLSRTRAEERNRETTTGASCSSEPVLR</sequence>
<dbReference type="InterPro" id="IPR000422">
    <property type="entry name" value="DHBP_synthase_RibB"/>
</dbReference>
<dbReference type="PANTHER" id="PTHR21327:SF18">
    <property type="entry name" value="3,4-DIHYDROXY-2-BUTANONE 4-PHOSPHATE SYNTHASE"/>
    <property type="match status" value="1"/>
</dbReference>
<dbReference type="Gene3D" id="3.90.870.10">
    <property type="entry name" value="DHBP synthase"/>
    <property type="match status" value="1"/>
</dbReference>
<dbReference type="GO" id="GO:0046872">
    <property type="term" value="F:metal ion binding"/>
    <property type="evidence" value="ECO:0007669"/>
    <property type="project" value="UniProtKB-KW"/>
</dbReference>
<gene>
    <name evidence="7" type="ORF">A3K89_13555</name>
</gene>
<reference evidence="7 8" key="1">
    <citation type="submission" date="2016-03" db="EMBL/GenBank/DDBJ databases">
        <title>Genome sequence of Rhodococcus kyotonensis KB10.</title>
        <authorList>
            <person name="Jeong H."/>
            <person name="Hong C.E."/>
            <person name="Jo S.H."/>
            <person name="Park J.M."/>
        </authorList>
    </citation>
    <scope>NUCLEOTIDE SEQUENCE [LARGE SCALE GENOMIC DNA]</scope>
    <source>
        <strain evidence="7 8">KB10</strain>
    </source>
</reference>
<dbReference type="GO" id="GO:0008686">
    <property type="term" value="F:3,4-dihydroxy-2-butanone-4-phosphate synthase activity"/>
    <property type="evidence" value="ECO:0007669"/>
    <property type="project" value="UniProtKB-EC"/>
</dbReference>
<comment type="pathway">
    <text evidence="2">Cofactor biosynthesis; riboflavin biosynthesis; 2-hydroxy-3-oxobutyl phosphate from D-ribulose 5-phosphate: step 1/1.</text>
</comment>
<dbReference type="SUPFAM" id="SSF55821">
    <property type="entry name" value="YrdC/RibB"/>
    <property type="match status" value="1"/>
</dbReference>
<dbReference type="GO" id="GO:0005829">
    <property type="term" value="C:cytosol"/>
    <property type="evidence" value="ECO:0007669"/>
    <property type="project" value="TreeGrafter"/>
</dbReference>
<dbReference type="RefSeq" id="WP_068431889.1">
    <property type="nucleotide sequence ID" value="NZ_LVHI01000040.1"/>
</dbReference>
<dbReference type="PANTHER" id="PTHR21327">
    <property type="entry name" value="GTP CYCLOHYDROLASE II-RELATED"/>
    <property type="match status" value="1"/>
</dbReference>
<keyword evidence="5" id="KW-0479">Metal-binding</keyword>
<evidence type="ECO:0000256" key="3">
    <source>
        <dbReference type="ARBA" id="ARBA00012153"/>
    </source>
</evidence>
<feature type="region of interest" description="Disordered" evidence="6">
    <location>
        <begin position="322"/>
        <end position="344"/>
    </location>
</feature>
<protein>
    <recommendedName>
        <fullName evidence="3">3,4-dihydroxy-2-butanone-4-phosphate synthase</fullName>
        <ecNumber evidence="3">4.1.99.12</ecNumber>
    </recommendedName>
</protein>
<dbReference type="AlphaFoldDB" id="A0A177Y749"/>
<dbReference type="Proteomes" id="UP000077519">
    <property type="component" value="Unassembled WGS sequence"/>
</dbReference>
<organism evidence="7 8">
    <name type="scientific">Rhodococcoides kyotonense</name>
    <dbReference type="NCBI Taxonomy" id="398843"/>
    <lineage>
        <taxon>Bacteria</taxon>
        <taxon>Bacillati</taxon>
        <taxon>Actinomycetota</taxon>
        <taxon>Actinomycetes</taxon>
        <taxon>Mycobacteriales</taxon>
        <taxon>Nocardiaceae</taxon>
        <taxon>Rhodococcoides</taxon>
    </lineage>
</organism>
<dbReference type="InterPro" id="IPR036144">
    <property type="entry name" value="RibA-like_sf"/>
</dbReference>
<evidence type="ECO:0000256" key="5">
    <source>
        <dbReference type="ARBA" id="ARBA00022723"/>
    </source>
</evidence>
<evidence type="ECO:0000256" key="6">
    <source>
        <dbReference type="SAM" id="MobiDB-lite"/>
    </source>
</evidence>
<dbReference type="UniPathway" id="UPA00275">
    <property type="reaction ID" value="UER00399"/>
</dbReference>
<dbReference type="EC" id="4.1.99.12" evidence="3"/>
<dbReference type="SUPFAM" id="SSF142695">
    <property type="entry name" value="RibA-like"/>
    <property type="match status" value="1"/>
</dbReference>
<evidence type="ECO:0000256" key="1">
    <source>
        <dbReference type="ARBA" id="ARBA00002284"/>
    </source>
</evidence>
<proteinExistence type="predicted"/>
<dbReference type="InterPro" id="IPR017945">
    <property type="entry name" value="DHBP_synth_RibB-like_a/b_dom"/>
</dbReference>
<evidence type="ECO:0000256" key="4">
    <source>
        <dbReference type="ARBA" id="ARBA00022619"/>
    </source>
</evidence>
<evidence type="ECO:0000313" key="7">
    <source>
        <dbReference type="EMBL" id="OAK51230.1"/>
    </source>
</evidence>
<keyword evidence="4" id="KW-0686">Riboflavin biosynthesis</keyword>
<comment type="caution">
    <text evidence="7">The sequence shown here is derived from an EMBL/GenBank/DDBJ whole genome shotgun (WGS) entry which is preliminary data.</text>
</comment>
<accession>A0A177Y749</accession>
<dbReference type="Pfam" id="PF00926">
    <property type="entry name" value="DHBP_synthase"/>
    <property type="match status" value="1"/>
</dbReference>
<feature type="compositionally biased region" description="Polar residues" evidence="6">
    <location>
        <begin position="334"/>
        <end position="344"/>
    </location>
</feature>